<evidence type="ECO:0000313" key="22">
    <source>
        <dbReference type="Proteomes" id="UP001314263"/>
    </source>
</evidence>
<comment type="caution">
    <text evidence="21">The sequence shown here is derived from an EMBL/GenBank/DDBJ whole genome shotgun (WGS) entry which is preliminary data.</text>
</comment>
<feature type="region of interest" description="Disordered" evidence="18">
    <location>
        <begin position="105"/>
        <end position="233"/>
    </location>
</feature>
<evidence type="ECO:0000256" key="18">
    <source>
        <dbReference type="SAM" id="MobiDB-lite"/>
    </source>
</evidence>
<feature type="region of interest" description="Disordered" evidence="18">
    <location>
        <begin position="353"/>
        <end position="480"/>
    </location>
</feature>
<comment type="catalytic activity">
    <reaction evidence="1">
        <text>S-ubiquitinyl-[E2 ubiquitin-conjugating enzyme]-L-cysteine + [acceptor protein]-L-lysine = [E2 ubiquitin-conjugating enzyme]-L-cysteine + N(6)-ubiquitinyl-[acceptor protein]-L-lysine.</text>
        <dbReference type="EC" id="2.3.2.27"/>
    </reaction>
</comment>
<dbReference type="InterPro" id="IPR027370">
    <property type="entry name" value="Znf-RING_euk"/>
</dbReference>
<evidence type="ECO:0000256" key="5">
    <source>
        <dbReference type="ARBA" id="ARBA00012483"/>
    </source>
</evidence>
<comment type="similarity">
    <text evidence="4">Belongs to the RAD18 family.</text>
</comment>
<feature type="compositionally biased region" description="Polar residues" evidence="18">
    <location>
        <begin position="191"/>
        <end position="200"/>
    </location>
</feature>
<keyword evidence="14" id="KW-0539">Nucleus</keyword>
<evidence type="ECO:0000256" key="6">
    <source>
        <dbReference type="ARBA" id="ARBA00022679"/>
    </source>
</evidence>
<keyword evidence="10" id="KW-0833">Ubl conjugation pathway</keyword>
<feature type="compositionally biased region" description="Basic and acidic residues" evidence="18">
    <location>
        <begin position="176"/>
        <end position="188"/>
    </location>
</feature>
<name>A0AAV1IB66_9CHLO</name>
<dbReference type="InterPro" id="IPR039577">
    <property type="entry name" value="Rad18"/>
</dbReference>
<evidence type="ECO:0000259" key="19">
    <source>
        <dbReference type="PROSITE" id="PS50089"/>
    </source>
</evidence>
<dbReference type="EMBL" id="CAUYUE010000008">
    <property type="protein sequence ID" value="CAK0783245.1"/>
    <property type="molecule type" value="Genomic_DNA"/>
</dbReference>
<dbReference type="GO" id="GO:0006513">
    <property type="term" value="P:protein monoubiquitination"/>
    <property type="evidence" value="ECO:0007669"/>
    <property type="project" value="InterPro"/>
</dbReference>
<dbReference type="InterPro" id="IPR006642">
    <property type="entry name" value="Rad18_UBZ4"/>
</dbReference>
<evidence type="ECO:0000256" key="7">
    <source>
        <dbReference type="ARBA" id="ARBA00022723"/>
    </source>
</evidence>
<evidence type="ECO:0000256" key="9">
    <source>
        <dbReference type="ARBA" id="ARBA00022771"/>
    </source>
</evidence>
<evidence type="ECO:0000256" key="15">
    <source>
        <dbReference type="ARBA" id="ARBA00031783"/>
    </source>
</evidence>
<dbReference type="Gene3D" id="3.30.40.10">
    <property type="entry name" value="Zinc/RING finger domain, C3HC4 (zinc finger)"/>
    <property type="match status" value="1"/>
</dbReference>
<sequence>MDLEAEWPEGPHKAQLDAFDEHARCPICHEFFNVPLTLGCGHAFCSGCIRNNLEFQERKGPAKCPACREKCDARDLRPNHALKDLVQGYLQTRNLLVSAASGLEASTPDAAQAPGRAASRKRRQEEQPDRASKRAAGQTANGRGRGPVLSTDTSSPAVTRMLRPREGPGKGVRSSQGEKDSREPDSDIHVSLSSDTSWSSGPVGKSTKGPDGGADRKATASTASKPPPGYVVCPSCTAQVREALLNDHLDKCLEKAGEPKSQAPAKRAAPVTGPVSAPKAKKRGCKLEVPPKLVFSMLTSKELSSKLKAFRLPTEGKRQDLEQRYNKLRVEVQMAQDADEPVTMDEAVRRVMRREKQTAPVFAGARPSRHASKANPPIPGASSFEELIAKSRDKVASRRDEPQPSTQQQQGCDKQGLANGSGQHSGRPEASEPAQEGSARGAGLQNVASSDIPEGPHHRTALAEDTGASKAKDLPGGMPSQCCGAYSAQQAGVPPQSLSSGGGETTRCTVYAREPGEKHGSACCGAMPDRVGFLKPLGLQDSVPDSASD</sequence>
<comment type="subcellular location">
    <subcellularLocation>
        <location evidence="2">Nucleus</location>
    </subcellularLocation>
</comment>
<evidence type="ECO:0000256" key="1">
    <source>
        <dbReference type="ARBA" id="ARBA00000900"/>
    </source>
</evidence>
<dbReference type="SUPFAM" id="SSF57850">
    <property type="entry name" value="RING/U-box"/>
    <property type="match status" value="1"/>
</dbReference>
<keyword evidence="13" id="KW-0234">DNA repair</keyword>
<evidence type="ECO:0000256" key="11">
    <source>
        <dbReference type="ARBA" id="ARBA00022833"/>
    </source>
</evidence>
<keyword evidence="7" id="KW-0479">Metal-binding</keyword>
<keyword evidence="22" id="KW-1185">Reference proteome</keyword>
<dbReference type="PROSITE" id="PS50800">
    <property type="entry name" value="SAP"/>
    <property type="match status" value="1"/>
</dbReference>
<evidence type="ECO:0000256" key="10">
    <source>
        <dbReference type="ARBA" id="ARBA00022786"/>
    </source>
</evidence>
<dbReference type="InterPro" id="IPR013083">
    <property type="entry name" value="Znf_RING/FYVE/PHD"/>
</dbReference>
<feature type="domain" description="SAP" evidence="20">
    <location>
        <begin position="295"/>
        <end position="329"/>
    </location>
</feature>
<dbReference type="GO" id="GO:0008270">
    <property type="term" value="F:zinc ion binding"/>
    <property type="evidence" value="ECO:0007669"/>
    <property type="project" value="UniProtKB-KW"/>
</dbReference>
<dbReference type="AlphaFoldDB" id="A0AAV1IB66"/>
<dbReference type="PROSITE" id="PS00518">
    <property type="entry name" value="ZF_RING_1"/>
    <property type="match status" value="1"/>
</dbReference>
<keyword evidence="8" id="KW-0227">DNA damage</keyword>
<dbReference type="PANTHER" id="PTHR14134:SF2">
    <property type="entry name" value="E3 UBIQUITIN-PROTEIN LIGASE RAD18"/>
    <property type="match status" value="1"/>
</dbReference>
<evidence type="ECO:0000256" key="3">
    <source>
        <dbReference type="ARBA" id="ARBA00004906"/>
    </source>
</evidence>
<evidence type="ECO:0000256" key="14">
    <source>
        <dbReference type="ARBA" id="ARBA00023242"/>
    </source>
</evidence>
<dbReference type="InterPro" id="IPR001841">
    <property type="entry name" value="Znf_RING"/>
</dbReference>
<dbReference type="GO" id="GO:0003697">
    <property type="term" value="F:single-stranded DNA binding"/>
    <property type="evidence" value="ECO:0007669"/>
    <property type="project" value="InterPro"/>
</dbReference>
<dbReference type="InterPro" id="IPR003034">
    <property type="entry name" value="SAP_dom"/>
</dbReference>
<evidence type="ECO:0000256" key="12">
    <source>
        <dbReference type="ARBA" id="ARBA00023125"/>
    </source>
</evidence>
<comment type="pathway">
    <text evidence="3">Protein modification; protein ubiquitination.</text>
</comment>
<protein>
    <recommendedName>
        <fullName evidence="5">RING-type E3 ubiquitin transferase</fullName>
        <ecNumber evidence="5">2.3.2.27</ecNumber>
    </recommendedName>
    <alternativeName>
        <fullName evidence="15 16">RING-type E3 ubiquitin transferase RAD18</fullName>
    </alternativeName>
</protein>
<dbReference type="GO" id="GO:0061630">
    <property type="term" value="F:ubiquitin protein ligase activity"/>
    <property type="evidence" value="ECO:0007669"/>
    <property type="project" value="UniProtKB-EC"/>
</dbReference>
<dbReference type="GO" id="GO:0005634">
    <property type="term" value="C:nucleus"/>
    <property type="evidence" value="ECO:0007669"/>
    <property type="project" value="UniProtKB-SubCell"/>
</dbReference>
<dbReference type="Pfam" id="PF13445">
    <property type="entry name" value="zf-RING_UBOX"/>
    <property type="match status" value="1"/>
</dbReference>
<feature type="region of interest" description="Disordered" evidence="18">
    <location>
        <begin position="255"/>
        <end position="283"/>
    </location>
</feature>
<dbReference type="Proteomes" id="UP001314263">
    <property type="component" value="Unassembled WGS sequence"/>
</dbReference>
<evidence type="ECO:0000256" key="16">
    <source>
        <dbReference type="ARBA" id="ARBA00082369"/>
    </source>
</evidence>
<evidence type="ECO:0000256" key="17">
    <source>
        <dbReference type="PROSITE-ProRule" id="PRU00175"/>
    </source>
</evidence>
<keyword evidence="12" id="KW-0238">DNA-binding</keyword>
<proteinExistence type="inferred from homology"/>
<accession>A0AAV1IB66</accession>
<feature type="domain" description="RING-type" evidence="19">
    <location>
        <begin position="25"/>
        <end position="68"/>
    </location>
</feature>
<feature type="compositionally biased region" description="Basic and acidic residues" evidence="18">
    <location>
        <begin position="123"/>
        <end position="132"/>
    </location>
</feature>
<dbReference type="EC" id="2.3.2.27" evidence="5"/>
<feature type="compositionally biased region" description="Polar residues" evidence="18">
    <location>
        <begin position="403"/>
        <end position="424"/>
    </location>
</feature>
<evidence type="ECO:0000259" key="20">
    <source>
        <dbReference type="PROSITE" id="PS50800"/>
    </source>
</evidence>
<dbReference type="SMART" id="SM00734">
    <property type="entry name" value="ZnF_Rad18"/>
    <property type="match status" value="1"/>
</dbReference>
<evidence type="ECO:0000256" key="13">
    <source>
        <dbReference type="ARBA" id="ARBA00023204"/>
    </source>
</evidence>
<dbReference type="GO" id="GO:0097505">
    <property type="term" value="C:Rad6-Rad18 complex"/>
    <property type="evidence" value="ECO:0007669"/>
    <property type="project" value="TreeGrafter"/>
</dbReference>
<keyword evidence="11" id="KW-0862">Zinc</keyword>
<keyword evidence="6" id="KW-0808">Transferase</keyword>
<evidence type="ECO:0000313" key="21">
    <source>
        <dbReference type="EMBL" id="CAK0783245.1"/>
    </source>
</evidence>
<keyword evidence="9 17" id="KW-0863">Zinc-finger</keyword>
<evidence type="ECO:0000256" key="8">
    <source>
        <dbReference type="ARBA" id="ARBA00022763"/>
    </source>
</evidence>
<organism evidence="21 22">
    <name type="scientific">Coccomyxa viridis</name>
    <dbReference type="NCBI Taxonomy" id="1274662"/>
    <lineage>
        <taxon>Eukaryota</taxon>
        <taxon>Viridiplantae</taxon>
        <taxon>Chlorophyta</taxon>
        <taxon>core chlorophytes</taxon>
        <taxon>Trebouxiophyceae</taxon>
        <taxon>Trebouxiophyceae incertae sedis</taxon>
        <taxon>Coccomyxaceae</taxon>
        <taxon>Coccomyxa</taxon>
    </lineage>
</organism>
<dbReference type="GO" id="GO:0006301">
    <property type="term" value="P:DNA damage tolerance"/>
    <property type="evidence" value="ECO:0007669"/>
    <property type="project" value="InterPro"/>
</dbReference>
<reference evidence="21 22" key="1">
    <citation type="submission" date="2023-10" db="EMBL/GenBank/DDBJ databases">
        <authorList>
            <person name="Maclean D."/>
            <person name="Macfadyen A."/>
        </authorList>
    </citation>
    <scope>NUCLEOTIDE SEQUENCE [LARGE SCALE GENOMIC DNA]</scope>
</reference>
<dbReference type="PANTHER" id="PTHR14134">
    <property type="entry name" value="E3 UBIQUITIN-PROTEIN LIGASE RAD18"/>
    <property type="match status" value="1"/>
</dbReference>
<gene>
    <name evidence="21" type="ORF">CVIRNUC_006444</name>
</gene>
<dbReference type="Pfam" id="PF02037">
    <property type="entry name" value="SAP"/>
    <property type="match status" value="1"/>
</dbReference>
<feature type="compositionally biased region" description="Basic and acidic residues" evidence="18">
    <location>
        <begin position="387"/>
        <end position="402"/>
    </location>
</feature>
<evidence type="ECO:0000256" key="4">
    <source>
        <dbReference type="ARBA" id="ARBA00009506"/>
    </source>
</evidence>
<dbReference type="Gene3D" id="3.30.160.60">
    <property type="entry name" value="Classic Zinc Finger"/>
    <property type="match status" value="1"/>
</dbReference>
<dbReference type="SMART" id="SM00184">
    <property type="entry name" value="RING"/>
    <property type="match status" value="1"/>
</dbReference>
<evidence type="ECO:0000256" key="2">
    <source>
        <dbReference type="ARBA" id="ARBA00004123"/>
    </source>
</evidence>
<dbReference type="FunFam" id="3.30.40.10:FF:000172">
    <property type="entry name" value="E3 ubiquitin-protein ligase RAD18"/>
    <property type="match status" value="1"/>
</dbReference>
<dbReference type="PROSITE" id="PS50089">
    <property type="entry name" value="ZF_RING_2"/>
    <property type="match status" value="1"/>
</dbReference>
<dbReference type="InterPro" id="IPR017907">
    <property type="entry name" value="Znf_RING_CS"/>
</dbReference>
<dbReference type="SMART" id="SM00513">
    <property type="entry name" value="SAP"/>
    <property type="match status" value="1"/>
</dbReference>
<dbReference type="GO" id="GO:0006281">
    <property type="term" value="P:DNA repair"/>
    <property type="evidence" value="ECO:0007669"/>
    <property type="project" value="UniProtKB-KW"/>
</dbReference>